<organism evidence="9 10">
    <name type="scientific">Parastrongyloides trichosuri</name>
    <name type="common">Possum-specific nematode worm</name>
    <dbReference type="NCBI Taxonomy" id="131310"/>
    <lineage>
        <taxon>Eukaryota</taxon>
        <taxon>Metazoa</taxon>
        <taxon>Ecdysozoa</taxon>
        <taxon>Nematoda</taxon>
        <taxon>Chromadorea</taxon>
        <taxon>Rhabditida</taxon>
        <taxon>Tylenchina</taxon>
        <taxon>Panagrolaimomorpha</taxon>
        <taxon>Strongyloidoidea</taxon>
        <taxon>Strongyloididae</taxon>
        <taxon>Parastrongyloides</taxon>
    </lineage>
</organism>
<evidence type="ECO:0000259" key="8">
    <source>
        <dbReference type="SMART" id="SM01268"/>
    </source>
</evidence>
<dbReference type="InterPro" id="IPR014756">
    <property type="entry name" value="Ig_E-set"/>
</dbReference>
<dbReference type="GO" id="GO:0005634">
    <property type="term" value="C:nucleus"/>
    <property type="evidence" value="ECO:0007669"/>
    <property type="project" value="UniProtKB-SubCell"/>
</dbReference>
<evidence type="ECO:0000256" key="3">
    <source>
        <dbReference type="ARBA" id="ARBA00023015"/>
    </source>
</evidence>
<feature type="domain" description="RBP-J/Cbf11/Cbf12 DNA binding" evidence="7">
    <location>
        <begin position="291"/>
        <end position="444"/>
    </location>
</feature>
<evidence type="ECO:0000256" key="1">
    <source>
        <dbReference type="ARBA" id="ARBA00004123"/>
    </source>
</evidence>
<dbReference type="InterPro" id="IPR038007">
    <property type="entry name" value="RBP-Jkappa_IPT"/>
</dbReference>
<dbReference type="GO" id="GO:0001228">
    <property type="term" value="F:DNA-binding transcription activator activity, RNA polymerase II-specific"/>
    <property type="evidence" value="ECO:0007669"/>
    <property type="project" value="InterPro"/>
</dbReference>
<dbReference type="InterPro" id="IPR013783">
    <property type="entry name" value="Ig-like_fold"/>
</dbReference>
<keyword evidence="6" id="KW-0539">Nucleus</keyword>
<dbReference type="SMART" id="SM01268">
    <property type="entry name" value="BTD"/>
    <property type="match status" value="1"/>
</dbReference>
<evidence type="ECO:0000313" key="10">
    <source>
        <dbReference type="WBParaSite" id="PTRK_0000010500.1"/>
    </source>
</evidence>
<dbReference type="AlphaFoldDB" id="A0A0N4Z073"/>
<dbReference type="InterPro" id="IPR037095">
    <property type="entry name" value="RBP-J/Cbf11_DNA-bd_sf"/>
</dbReference>
<name>A0A0N4Z073_PARTI</name>
<dbReference type="InterPro" id="IPR015350">
    <property type="entry name" value="Beta-trefoil_DNA-bd_dom"/>
</dbReference>
<reference evidence="10" key="1">
    <citation type="submission" date="2017-02" db="UniProtKB">
        <authorList>
            <consortium name="WormBaseParasite"/>
        </authorList>
    </citation>
    <scope>IDENTIFICATION</scope>
</reference>
<dbReference type="SMART" id="SM01267">
    <property type="entry name" value="LAG1_DNAbind"/>
    <property type="match status" value="1"/>
</dbReference>
<dbReference type="Proteomes" id="UP000038045">
    <property type="component" value="Unplaced"/>
</dbReference>
<keyword evidence="5" id="KW-0804">Transcription</keyword>
<evidence type="ECO:0000256" key="4">
    <source>
        <dbReference type="ARBA" id="ARBA00023125"/>
    </source>
</evidence>
<evidence type="ECO:0000256" key="6">
    <source>
        <dbReference type="ARBA" id="ARBA00023242"/>
    </source>
</evidence>
<accession>A0A0N4Z073</accession>
<dbReference type="SUPFAM" id="SSF81296">
    <property type="entry name" value="E set domains"/>
    <property type="match status" value="1"/>
</dbReference>
<evidence type="ECO:0000313" key="9">
    <source>
        <dbReference type="Proteomes" id="UP000038045"/>
    </source>
</evidence>
<dbReference type="InterPro" id="IPR040159">
    <property type="entry name" value="CLS_fam"/>
</dbReference>
<dbReference type="Gene3D" id="2.60.40.10">
    <property type="entry name" value="Immunoglobulins"/>
    <property type="match status" value="1"/>
</dbReference>
<dbReference type="WBParaSite" id="PTRK_0000010500.1">
    <property type="protein sequence ID" value="PTRK_0000010500.1"/>
    <property type="gene ID" value="PTRK_0000010500"/>
</dbReference>
<dbReference type="Pfam" id="PF20144">
    <property type="entry name" value="TIG_SUH"/>
    <property type="match status" value="1"/>
</dbReference>
<evidence type="ECO:0000259" key="7">
    <source>
        <dbReference type="SMART" id="SM01267"/>
    </source>
</evidence>
<feature type="domain" description="Beta-trefoil DNA-binding" evidence="8">
    <location>
        <begin position="448"/>
        <end position="600"/>
    </location>
</feature>
<comment type="similarity">
    <text evidence="2">Belongs to the Su(H) family.</text>
</comment>
<keyword evidence="4" id="KW-0238">DNA-binding</keyword>
<dbReference type="InterPro" id="IPR015351">
    <property type="entry name" value="RBP-J/Cbf11/Cbf12_DNA-bd"/>
</dbReference>
<dbReference type="Gene3D" id="2.60.40.1450">
    <property type="entry name" value="LAG1, DNA binding domain"/>
    <property type="match status" value="1"/>
</dbReference>
<dbReference type="SUPFAM" id="SSF110217">
    <property type="entry name" value="DNA-binding protein LAG-1 (CSL)"/>
    <property type="match status" value="1"/>
</dbReference>
<dbReference type="Gene3D" id="2.80.10.50">
    <property type="match status" value="1"/>
</dbReference>
<dbReference type="PANTHER" id="PTHR10665">
    <property type="entry name" value="RECOMBINING BINDING PROTEIN SUPPRESSOR OF HAIRLESS"/>
    <property type="match status" value="1"/>
</dbReference>
<proteinExistence type="inferred from homology"/>
<comment type="subcellular location">
    <subcellularLocation>
        <location evidence="1">Nucleus</location>
    </subcellularLocation>
</comment>
<dbReference type="InterPro" id="IPR036358">
    <property type="entry name" value="BTD_sf"/>
</dbReference>
<keyword evidence="3" id="KW-0805">Transcription regulation</keyword>
<sequence length="739" mass="81558">MDYSNVVNSASGVTSPSESALLNLTCLNNTATNLITDISNNDSHLYSSNNGLSKSSLTNDSNAKSIAAALAAVSTGKISAATNSLAQRYHPYQRPSHSDPSAFLYNQSSICLPQPYHDSSSHIHQSTQLHNQNTYGGSGYDHCYYYNNQQQQSNCYLTQNSNQNLYSSSSAVAAASSLVWPTGVPHTNNLTDSSNVGNNYGGCYRTPTHGMPGLYDFSHSISTSSTVGPAFPGINHHQESLSSAYGLIPNTNLGFPTNNIPIHVAIADPPVSLSKERMSEYLQNREKYDCKIIIFHAKVAQKSYGNEKRFFCPPPCIYLEGDGWKYKKRQVEELYRKYKMIRGQQNVVMSDHEKVMDQLASDLVAFIGIGSPSEQEKQQLDLSNGKDYCAAKTLFISDSDKRKYFELSVQFFYGSGYDIGTFLSQRIKVISKPSKKKQSMKSSDCKYLCIASGTKVALFNRLRSQTVSTRYLHVESSNFHASSTKWGAFTIHLVEGDVTDAEANNFRVKDGFVTYGSIIKLVDSVTGLSLPSLKIRKVDKHHVILDGTSQEEPVSQLHKCAFQLVGKEATYICLSHDRIIQHEATIIDSTRHQINDGAAWTIISTDQAEYTFFEAMGPVAEPITPCPVVHSIDVFGGGSCTRVELAGINFAPNLKIWFGSTPVDTIYRCSERVLCMVPPLSAVSLEWCREIGEKIVVPVNLVRDDGVIFGSKATFTYKNDNLSSPIGKLHHTLNTTSEY</sequence>
<evidence type="ECO:0000256" key="5">
    <source>
        <dbReference type="ARBA" id="ARBA00023163"/>
    </source>
</evidence>
<dbReference type="SUPFAM" id="SSF49417">
    <property type="entry name" value="p53-like transcription factors"/>
    <property type="match status" value="1"/>
</dbReference>
<dbReference type="STRING" id="131310.A0A0N4Z073"/>
<evidence type="ECO:0000256" key="2">
    <source>
        <dbReference type="ARBA" id="ARBA00009704"/>
    </source>
</evidence>
<dbReference type="GO" id="GO:0000978">
    <property type="term" value="F:RNA polymerase II cis-regulatory region sequence-specific DNA binding"/>
    <property type="evidence" value="ECO:0007669"/>
    <property type="project" value="InterPro"/>
</dbReference>
<dbReference type="Pfam" id="PF09271">
    <property type="entry name" value="LAG1-DNAbind"/>
    <property type="match status" value="1"/>
</dbReference>
<protein>
    <submittedName>
        <fullName evidence="10">Recombining binding protein suppressor of hairless</fullName>
    </submittedName>
</protein>
<dbReference type="InterPro" id="IPR008967">
    <property type="entry name" value="p53-like_TF_DNA-bd_sf"/>
</dbReference>
<dbReference type="Pfam" id="PF09270">
    <property type="entry name" value="BTD"/>
    <property type="match status" value="1"/>
</dbReference>
<keyword evidence="9" id="KW-1185">Reference proteome</keyword>
<dbReference type="FunFam" id="2.60.40.1450:FF:000001">
    <property type="entry name" value="Recombining binding protein suppressor of hairless"/>
    <property type="match status" value="1"/>
</dbReference>